<dbReference type="AlphaFoldDB" id="A0A1M5EZ24"/>
<dbReference type="Proteomes" id="UP000184164">
    <property type="component" value="Unassembled WGS sequence"/>
</dbReference>
<sequence>MKTQQFIKAFFPVLYVLFATQFLCAQSEKVPGIVVDYIPASTETYIGSPSICILPNGDYIASHDHFGPNSTEHEQALTSVFKSSDKGKTWKKMSEINGQFWSNLFVHKNELYIMGTWKHHGNFIIRRSLDGGHTWTEPTDSKKGLLLEGEYHTAPMPMIIHNGYIWRAIENAKADTKAWGKRYSAMMISAPVDSDLLDAANWRTTNYLPYDSAYLEGNFKGWLEGNAVVTYEGKVLDILRVATSKPGSDMAAVVHISDDGRKATFDPAGGFMDFVGGAKKFSIRYDERTKRYWAIANMVKEEFSHLPAAGVRNTAVLKSSLDLKNWTVHEILLEHPDVKKHGFQYIDWQFAGKDIVFLSRTAFDDEFGGAHNFHDANYLTFHRIKNYKKMIKKDVR</sequence>
<name>A0A1M5EZ24_9BACT</name>
<protein>
    <recommendedName>
        <fullName evidence="4">BNR repeat-like domain-containing protein</fullName>
    </recommendedName>
</protein>
<reference evidence="2 3" key="1">
    <citation type="submission" date="2016-11" db="EMBL/GenBank/DDBJ databases">
        <authorList>
            <person name="Jaros S."/>
            <person name="Januszkiewicz K."/>
            <person name="Wedrychowicz H."/>
        </authorList>
    </citation>
    <scope>NUCLEOTIDE SEQUENCE [LARGE SCALE GENOMIC DNA]</scope>
    <source>
        <strain evidence="2 3">DSM 26910</strain>
    </source>
</reference>
<dbReference type="CDD" id="cd15482">
    <property type="entry name" value="Sialidase_non-viral"/>
    <property type="match status" value="1"/>
</dbReference>
<keyword evidence="3" id="KW-1185">Reference proteome</keyword>
<proteinExistence type="predicted"/>
<dbReference type="EMBL" id="FQUM01000010">
    <property type="protein sequence ID" value="SHF84438.1"/>
    <property type="molecule type" value="Genomic_DNA"/>
</dbReference>
<keyword evidence="1" id="KW-0732">Signal</keyword>
<dbReference type="RefSeq" id="WP_073003164.1">
    <property type="nucleotide sequence ID" value="NZ_FQUM01000010.1"/>
</dbReference>
<gene>
    <name evidence="2" type="ORF">SAMN05444274_11089</name>
</gene>
<accession>A0A1M5EZ24</accession>
<dbReference type="Gene3D" id="2.120.10.10">
    <property type="match status" value="1"/>
</dbReference>
<feature type="signal peptide" evidence="1">
    <location>
        <begin position="1"/>
        <end position="25"/>
    </location>
</feature>
<dbReference type="InterPro" id="IPR036278">
    <property type="entry name" value="Sialidase_sf"/>
</dbReference>
<dbReference type="STRING" id="1484053.SAMN05444274_11089"/>
<dbReference type="SUPFAM" id="SSF50939">
    <property type="entry name" value="Sialidases"/>
    <property type="match status" value="1"/>
</dbReference>
<evidence type="ECO:0000256" key="1">
    <source>
        <dbReference type="SAM" id="SignalP"/>
    </source>
</evidence>
<evidence type="ECO:0008006" key="4">
    <source>
        <dbReference type="Google" id="ProtNLM"/>
    </source>
</evidence>
<feature type="chain" id="PRO_5012928749" description="BNR repeat-like domain-containing protein" evidence="1">
    <location>
        <begin position="26"/>
        <end position="396"/>
    </location>
</feature>
<evidence type="ECO:0000313" key="3">
    <source>
        <dbReference type="Proteomes" id="UP000184164"/>
    </source>
</evidence>
<organism evidence="2 3">
    <name type="scientific">Mariniphaga anaerophila</name>
    <dbReference type="NCBI Taxonomy" id="1484053"/>
    <lineage>
        <taxon>Bacteria</taxon>
        <taxon>Pseudomonadati</taxon>
        <taxon>Bacteroidota</taxon>
        <taxon>Bacteroidia</taxon>
        <taxon>Marinilabiliales</taxon>
        <taxon>Prolixibacteraceae</taxon>
        <taxon>Mariniphaga</taxon>
    </lineage>
</organism>
<evidence type="ECO:0000313" key="2">
    <source>
        <dbReference type="EMBL" id="SHF84438.1"/>
    </source>
</evidence>